<organism evidence="3 4">
    <name type="scientific">Oidiodendron maius (strain Zn)</name>
    <dbReference type="NCBI Taxonomy" id="913774"/>
    <lineage>
        <taxon>Eukaryota</taxon>
        <taxon>Fungi</taxon>
        <taxon>Dikarya</taxon>
        <taxon>Ascomycota</taxon>
        <taxon>Pezizomycotina</taxon>
        <taxon>Leotiomycetes</taxon>
        <taxon>Leotiomycetes incertae sedis</taxon>
        <taxon>Myxotrichaceae</taxon>
        <taxon>Oidiodendron</taxon>
    </lineage>
</organism>
<proteinExistence type="predicted"/>
<dbReference type="CDD" id="cd01846">
    <property type="entry name" value="fatty_acyltransferase_like"/>
    <property type="match status" value="1"/>
</dbReference>
<dbReference type="PANTHER" id="PTHR45648:SF85">
    <property type="entry name" value="A, PUTATIVE (AFU_ORTHOLOGUE AFUA_2G10760)-RELATED"/>
    <property type="match status" value="1"/>
</dbReference>
<dbReference type="InterPro" id="IPR036514">
    <property type="entry name" value="SGNH_hydro_sf"/>
</dbReference>
<dbReference type="Proteomes" id="UP000054321">
    <property type="component" value="Unassembled WGS sequence"/>
</dbReference>
<reference evidence="3 4" key="1">
    <citation type="submission" date="2014-04" db="EMBL/GenBank/DDBJ databases">
        <authorList>
            <consortium name="DOE Joint Genome Institute"/>
            <person name="Kuo A."/>
            <person name="Martino E."/>
            <person name="Perotto S."/>
            <person name="Kohler A."/>
            <person name="Nagy L.G."/>
            <person name="Floudas D."/>
            <person name="Copeland A."/>
            <person name="Barry K.W."/>
            <person name="Cichocki N."/>
            <person name="Veneault-Fourrey C."/>
            <person name="LaButti K."/>
            <person name="Lindquist E.A."/>
            <person name="Lipzen A."/>
            <person name="Lundell T."/>
            <person name="Morin E."/>
            <person name="Murat C."/>
            <person name="Sun H."/>
            <person name="Tunlid A."/>
            <person name="Henrissat B."/>
            <person name="Grigoriev I.V."/>
            <person name="Hibbett D.S."/>
            <person name="Martin F."/>
            <person name="Nordberg H.P."/>
            <person name="Cantor M.N."/>
            <person name="Hua S.X."/>
        </authorList>
    </citation>
    <scope>NUCLEOTIDE SEQUENCE [LARGE SCALE GENOMIC DNA]</scope>
    <source>
        <strain evidence="3 4">Zn</strain>
    </source>
</reference>
<evidence type="ECO:0000313" key="3">
    <source>
        <dbReference type="EMBL" id="KIN05752.1"/>
    </source>
</evidence>
<evidence type="ECO:0000256" key="2">
    <source>
        <dbReference type="SAM" id="SignalP"/>
    </source>
</evidence>
<evidence type="ECO:0000256" key="1">
    <source>
        <dbReference type="ARBA" id="ARBA00022801"/>
    </source>
</evidence>
<dbReference type="Gene3D" id="3.40.50.1110">
    <property type="entry name" value="SGNH hydrolase"/>
    <property type="match status" value="1"/>
</dbReference>
<keyword evidence="4" id="KW-1185">Reference proteome</keyword>
<name>A0A0C3HU38_OIDMZ</name>
<dbReference type="GO" id="GO:0016788">
    <property type="term" value="F:hydrolase activity, acting on ester bonds"/>
    <property type="evidence" value="ECO:0007669"/>
    <property type="project" value="InterPro"/>
</dbReference>
<protein>
    <submittedName>
        <fullName evidence="3">Carbohydrate esterase family 16 protein</fullName>
    </submittedName>
</protein>
<dbReference type="OrthoDB" id="1600564at2759"/>
<feature type="chain" id="PRO_5002165566" evidence="2">
    <location>
        <begin position="17"/>
        <end position="341"/>
    </location>
</feature>
<keyword evidence="2" id="KW-0732">Signal</keyword>
<dbReference type="PANTHER" id="PTHR45648">
    <property type="entry name" value="GDSL LIPASE/ACYLHYDROLASE FAMILY PROTEIN (AFU_ORTHOLOGUE AFUA_4G14700)"/>
    <property type="match status" value="1"/>
</dbReference>
<dbReference type="Pfam" id="PF00657">
    <property type="entry name" value="Lipase_GDSL"/>
    <property type="match status" value="1"/>
</dbReference>
<reference evidence="4" key="2">
    <citation type="submission" date="2015-01" db="EMBL/GenBank/DDBJ databases">
        <title>Evolutionary Origins and Diversification of the Mycorrhizal Mutualists.</title>
        <authorList>
            <consortium name="DOE Joint Genome Institute"/>
            <consortium name="Mycorrhizal Genomics Consortium"/>
            <person name="Kohler A."/>
            <person name="Kuo A."/>
            <person name="Nagy L.G."/>
            <person name="Floudas D."/>
            <person name="Copeland A."/>
            <person name="Barry K.W."/>
            <person name="Cichocki N."/>
            <person name="Veneault-Fourrey C."/>
            <person name="LaButti K."/>
            <person name="Lindquist E.A."/>
            <person name="Lipzen A."/>
            <person name="Lundell T."/>
            <person name="Morin E."/>
            <person name="Murat C."/>
            <person name="Riley R."/>
            <person name="Ohm R."/>
            <person name="Sun H."/>
            <person name="Tunlid A."/>
            <person name="Henrissat B."/>
            <person name="Grigoriev I.V."/>
            <person name="Hibbett D.S."/>
            <person name="Martin F."/>
        </authorList>
    </citation>
    <scope>NUCLEOTIDE SEQUENCE [LARGE SCALE GENOMIC DNA]</scope>
    <source>
        <strain evidence="4">Zn</strain>
    </source>
</reference>
<sequence>MKLLLTLLVCCGASLAVPPSTPSFSWKNTNFLLAFGDSYTYVQGTAGLQNFSFIGDLQNFTYTPQQLLSNEIVQNQIGTSAGGPNWVEYLTGCFSGLPSRCKTQLWDFSFAGSDVSVDYTPLHHPYTVSFINQILQWSSFARPVLKPDLSKALVAVWIGINDISDSAKYTFPRNNASDFEEFYNEIITTEFQALETVWKAGYRNYLLMNLPPLERTPGNVIPGAVPSPNKTQVAMYNALISSSASAFAKSHPGTKAMVFDTHTFLSSVLDDPSPYGIKNTTGYCPNYDAPDIATNYTAYGCLPIPEYFWYNTGHITFHVHKILADEVGKFLTAENGNGRWR</sequence>
<feature type="signal peptide" evidence="2">
    <location>
        <begin position="1"/>
        <end position="16"/>
    </location>
</feature>
<dbReference type="InterPro" id="IPR051058">
    <property type="entry name" value="GDSL_Est/Lipase"/>
</dbReference>
<dbReference type="AlphaFoldDB" id="A0A0C3HU38"/>
<dbReference type="InterPro" id="IPR001087">
    <property type="entry name" value="GDSL"/>
</dbReference>
<dbReference type="SUPFAM" id="SSF52266">
    <property type="entry name" value="SGNH hydrolase"/>
    <property type="match status" value="1"/>
</dbReference>
<gene>
    <name evidence="3" type="ORF">OIDMADRAFT_112664</name>
</gene>
<dbReference type="HOGENOM" id="CLU_015101_4_0_1"/>
<dbReference type="STRING" id="913774.A0A0C3HU38"/>
<dbReference type="EMBL" id="KN832871">
    <property type="protein sequence ID" value="KIN05752.1"/>
    <property type="molecule type" value="Genomic_DNA"/>
</dbReference>
<keyword evidence="1" id="KW-0378">Hydrolase</keyword>
<accession>A0A0C3HU38</accession>
<evidence type="ECO:0000313" key="4">
    <source>
        <dbReference type="Proteomes" id="UP000054321"/>
    </source>
</evidence>
<dbReference type="InParanoid" id="A0A0C3HU38"/>